<evidence type="ECO:0000256" key="1">
    <source>
        <dbReference type="ARBA" id="ARBA00004413"/>
    </source>
</evidence>
<dbReference type="Gene3D" id="1.20.120.140">
    <property type="entry name" value="Signal recognition particle SRP54, nucleotide-binding domain"/>
    <property type="match status" value="1"/>
</dbReference>
<name>A0ABY8MJU8_9SPIO</name>
<dbReference type="PANTHER" id="PTHR43134">
    <property type="entry name" value="SIGNAL RECOGNITION PARTICLE RECEPTOR SUBUNIT ALPHA"/>
    <property type="match status" value="1"/>
</dbReference>
<comment type="subcellular location">
    <subcellularLocation>
        <location evidence="1">Cell membrane</location>
        <topology evidence="1">Peripheral membrane protein</topology>
        <orientation evidence="1">Cytoplasmic side</orientation>
    </subcellularLocation>
</comment>
<comment type="catalytic activity">
    <reaction evidence="10">
        <text>GTP + H2O = GDP + phosphate + H(+)</text>
        <dbReference type="Rhea" id="RHEA:19669"/>
        <dbReference type="ChEBI" id="CHEBI:15377"/>
        <dbReference type="ChEBI" id="CHEBI:15378"/>
        <dbReference type="ChEBI" id="CHEBI:37565"/>
        <dbReference type="ChEBI" id="CHEBI:43474"/>
        <dbReference type="ChEBI" id="CHEBI:58189"/>
        <dbReference type="EC" id="3.6.5.4"/>
    </reaction>
</comment>
<comment type="similarity">
    <text evidence="2">Belongs to the GTP-binding SRP family.</text>
</comment>
<dbReference type="InterPro" id="IPR003593">
    <property type="entry name" value="AAA+_ATPase"/>
</dbReference>
<keyword evidence="3" id="KW-1003">Cell membrane</keyword>
<accession>A0ABY8MJU8</accession>
<dbReference type="Pfam" id="PF02881">
    <property type="entry name" value="SRP54_N"/>
    <property type="match status" value="1"/>
</dbReference>
<dbReference type="RefSeq" id="WP_326928075.1">
    <property type="nucleotide sequence ID" value="NZ_CP123443.1"/>
</dbReference>
<keyword evidence="7" id="KW-0342">GTP-binding</keyword>
<keyword evidence="6" id="KW-0378">Hydrolase</keyword>
<feature type="domain" description="AAA+ ATPase" evidence="11">
    <location>
        <begin position="94"/>
        <end position="251"/>
    </location>
</feature>
<evidence type="ECO:0000256" key="7">
    <source>
        <dbReference type="ARBA" id="ARBA00023134"/>
    </source>
</evidence>
<evidence type="ECO:0000256" key="2">
    <source>
        <dbReference type="ARBA" id="ARBA00008531"/>
    </source>
</evidence>
<proteinExistence type="inferred from homology"/>
<feature type="domain" description="SRP54-type proteins GTP-binding" evidence="12">
    <location>
        <begin position="95"/>
        <end position="300"/>
    </location>
</feature>
<evidence type="ECO:0000313" key="14">
    <source>
        <dbReference type="Proteomes" id="UP001228690"/>
    </source>
</evidence>
<keyword evidence="14" id="KW-1185">Reference proteome</keyword>
<dbReference type="EMBL" id="CP123443">
    <property type="protein sequence ID" value="WGK69880.1"/>
    <property type="molecule type" value="Genomic_DNA"/>
</dbReference>
<evidence type="ECO:0000256" key="10">
    <source>
        <dbReference type="ARBA" id="ARBA00048027"/>
    </source>
</evidence>
<keyword evidence="8" id="KW-0472">Membrane</keyword>
<dbReference type="SUPFAM" id="SSF47364">
    <property type="entry name" value="Domain of the SRP/SRP receptor G-proteins"/>
    <property type="match status" value="1"/>
</dbReference>
<evidence type="ECO:0000256" key="8">
    <source>
        <dbReference type="ARBA" id="ARBA00023136"/>
    </source>
</evidence>
<sequence>MGLLNKRSWQFRLREFFQRPRFLEENLDELEDLLLEADIAPTLAMSFGTELRRQAVKLKLQSERDLLLQLSRQLEGALRGNNGEFERCLKAGENLQVVMLLGVNGVGKTTSLAKLVPHLAEQCGIAPSEMTIGAGDTFRAAAIEQLKVHGERLGVRVVAEERGSDSAAVIYNAVSSALVRKHKLVLLDTAGRMHTKKLLLEELGKINRVLDRLIEPEQRYNLLVIDATTGKNALSQAEAFSQVLPLHGAIVTKMDAKCGGGIVFSLTEKLGLPVLYEGQGEKYGQIATFEPETYVRRLLGMES</sequence>
<evidence type="ECO:0000259" key="12">
    <source>
        <dbReference type="SMART" id="SM00962"/>
    </source>
</evidence>
<evidence type="ECO:0000256" key="3">
    <source>
        <dbReference type="ARBA" id="ARBA00022475"/>
    </source>
</evidence>
<evidence type="ECO:0000256" key="6">
    <source>
        <dbReference type="ARBA" id="ARBA00022801"/>
    </source>
</evidence>
<dbReference type="SUPFAM" id="SSF52540">
    <property type="entry name" value="P-loop containing nucleoside triphosphate hydrolases"/>
    <property type="match status" value="1"/>
</dbReference>
<keyword evidence="5" id="KW-0547">Nucleotide-binding</keyword>
<dbReference type="InterPro" id="IPR027417">
    <property type="entry name" value="P-loop_NTPase"/>
</dbReference>
<dbReference type="SMART" id="SM00962">
    <property type="entry name" value="SRP54"/>
    <property type="match status" value="1"/>
</dbReference>
<organism evidence="13 14">
    <name type="scientific">Candidatus Haliotispira prima</name>
    <dbReference type="NCBI Taxonomy" id="3034016"/>
    <lineage>
        <taxon>Bacteria</taxon>
        <taxon>Pseudomonadati</taxon>
        <taxon>Spirochaetota</taxon>
        <taxon>Spirochaetia</taxon>
        <taxon>Spirochaetales</taxon>
        <taxon>Spirochaetaceae</taxon>
        <taxon>Candidatus Haliotispira</taxon>
    </lineage>
</organism>
<evidence type="ECO:0000259" key="11">
    <source>
        <dbReference type="SMART" id="SM00382"/>
    </source>
</evidence>
<evidence type="ECO:0000256" key="9">
    <source>
        <dbReference type="ARBA" id="ARBA00023170"/>
    </source>
</evidence>
<dbReference type="InterPro" id="IPR036225">
    <property type="entry name" value="SRP/SRP_N"/>
</dbReference>
<dbReference type="Gene3D" id="3.40.50.300">
    <property type="entry name" value="P-loop containing nucleotide triphosphate hydrolases"/>
    <property type="match status" value="1"/>
</dbReference>
<evidence type="ECO:0000256" key="4">
    <source>
        <dbReference type="ARBA" id="ARBA00022490"/>
    </source>
</evidence>
<dbReference type="NCBIfam" id="TIGR00064">
    <property type="entry name" value="ftsY"/>
    <property type="match status" value="1"/>
</dbReference>
<evidence type="ECO:0000313" key="13">
    <source>
        <dbReference type="EMBL" id="WGK69880.1"/>
    </source>
</evidence>
<dbReference type="SMART" id="SM00382">
    <property type="entry name" value="AAA"/>
    <property type="match status" value="1"/>
</dbReference>
<evidence type="ECO:0000256" key="5">
    <source>
        <dbReference type="ARBA" id="ARBA00022741"/>
    </source>
</evidence>
<reference evidence="13 14" key="1">
    <citation type="submission" date="2023-04" db="EMBL/GenBank/DDBJ databases">
        <title>Spirochaete genome identified in red abalone sample constitutes a novel genus.</title>
        <authorList>
            <person name="Sharma S.P."/>
            <person name="Purcell C.M."/>
            <person name="Hyde J.R."/>
            <person name="Severin A.J."/>
        </authorList>
    </citation>
    <scope>NUCLEOTIDE SEQUENCE [LARGE SCALE GENOMIC DNA]</scope>
    <source>
        <strain evidence="13 14">SP-2023</strain>
    </source>
</reference>
<protein>
    <submittedName>
        <fullName evidence="13">Signal recognition particle-docking protein FtsY</fullName>
    </submittedName>
</protein>
<dbReference type="InterPro" id="IPR042101">
    <property type="entry name" value="SRP54_N_sf"/>
</dbReference>
<keyword evidence="4" id="KW-0963">Cytoplasm</keyword>
<dbReference type="Pfam" id="PF00448">
    <property type="entry name" value="SRP54"/>
    <property type="match status" value="1"/>
</dbReference>
<dbReference type="PANTHER" id="PTHR43134:SF1">
    <property type="entry name" value="SIGNAL RECOGNITION PARTICLE RECEPTOR SUBUNIT ALPHA"/>
    <property type="match status" value="1"/>
</dbReference>
<keyword evidence="9" id="KW-0675">Receptor</keyword>
<gene>
    <name evidence="13" type="primary">ftsY</name>
    <name evidence="13" type="ORF">P0082_03200</name>
</gene>
<dbReference type="InterPro" id="IPR013822">
    <property type="entry name" value="Signal_recog_particl_SRP54_hlx"/>
</dbReference>
<dbReference type="InterPro" id="IPR004390">
    <property type="entry name" value="SR_rcpt_FtsY"/>
</dbReference>
<dbReference type="Proteomes" id="UP001228690">
    <property type="component" value="Chromosome"/>
</dbReference>
<dbReference type="InterPro" id="IPR000897">
    <property type="entry name" value="SRP54_GTPase_dom"/>
</dbReference>